<dbReference type="RefSeq" id="WP_161027770.1">
    <property type="nucleotide sequence ID" value="NZ_WWCJ01000021.1"/>
</dbReference>
<feature type="chain" id="PRO_5026847940" evidence="1">
    <location>
        <begin position="23"/>
        <end position="220"/>
    </location>
</feature>
<organism evidence="2 3">
    <name type="scientific">Pseudoduganella guangdongensis</name>
    <dbReference type="NCBI Taxonomy" id="2692179"/>
    <lineage>
        <taxon>Bacteria</taxon>
        <taxon>Pseudomonadati</taxon>
        <taxon>Pseudomonadota</taxon>
        <taxon>Betaproteobacteria</taxon>
        <taxon>Burkholderiales</taxon>
        <taxon>Oxalobacteraceae</taxon>
        <taxon>Telluria group</taxon>
        <taxon>Pseudoduganella</taxon>
    </lineage>
</organism>
<gene>
    <name evidence="2" type="ORF">GTP41_22225</name>
</gene>
<evidence type="ECO:0000313" key="3">
    <source>
        <dbReference type="Proteomes" id="UP000448575"/>
    </source>
</evidence>
<keyword evidence="1" id="KW-0732">Signal</keyword>
<sequence>MQFRRFLLAALTSALVTGLAHAGQDAPRVPHAIYTQAGFQADPAAKEFADWQKRFQADWDEMYSKAKPSEKEELIEQAPGLFSNSIESGKKGISFKSYLVKSLYAGDARITSAGVIAKRMMLHESVKPVGFGGKYEQDGHTVEIWYMALHDISALSMAEFQSAAAYSAFEKLELPKLNSGIRGTWPVLLFTRNKAGQLMLYGHSKEMLDISARAADRQYY</sequence>
<evidence type="ECO:0000256" key="1">
    <source>
        <dbReference type="SAM" id="SignalP"/>
    </source>
</evidence>
<keyword evidence="3" id="KW-1185">Reference proteome</keyword>
<dbReference type="EMBL" id="WWCJ01000021">
    <property type="protein sequence ID" value="MYN04816.1"/>
    <property type="molecule type" value="Genomic_DNA"/>
</dbReference>
<name>A0A6N9HN59_9BURK</name>
<accession>A0A6N9HN59</accession>
<dbReference type="AlphaFoldDB" id="A0A6N9HN59"/>
<reference evidence="2 3" key="1">
    <citation type="submission" date="2019-12" db="EMBL/GenBank/DDBJ databases">
        <title>Novel species isolated from a subtropical stream in China.</title>
        <authorList>
            <person name="Lu H."/>
        </authorList>
    </citation>
    <scope>NUCLEOTIDE SEQUENCE [LARGE SCALE GENOMIC DNA]</scope>
    <source>
        <strain evidence="2 3">DS3</strain>
    </source>
</reference>
<dbReference type="Proteomes" id="UP000448575">
    <property type="component" value="Unassembled WGS sequence"/>
</dbReference>
<proteinExistence type="predicted"/>
<protein>
    <submittedName>
        <fullName evidence="2">Uncharacterized protein</fullName>
    </submittedName>
</protein>
<comment type="caution">
    <text evidence="2">The sequence shown here is derived from an EMBL/GenBank/DDBJ whole genome shotgun (WGS) entry which is preliminary data.</text>
</comment>
<feature type="signal peptide" evidence="1">
    <location>
        <begin position="1"/>
        <end position="22"/>
    </location>
</feature>
<evidence type="ECO:0000313" key="2">
    <source>
        <dbReference type="EMBL" id="MYN04816.1"/>
    </source>
</evidence>